<comment type="caution">
    <text evidence="1">The sequence shown here is derived from an EMBL/GenBank/DDBJ whole genome shotgun (WGS) entry which is preliminary data.</text>
</comment>
<protein>
    <submittedName>
        <fullName evidence="1">Uncharacterized protein</fullName>
    </submittedName>
</protein>
<proteinExistence type="predicted"/>
<dbReference type="RefSeq" id="WP_138861935.1">
    <property type="nucleotide sequence ID" value="NZ_VCPC01000001.1"/>
</dbReference>
<dbReference type="EMBL" id="VCPC01000001">
    <property type="protein sequence ID" value="TMV14584.1"/>
    <property type="molecule type" value="Genomic_DNA"/>
</dbReference>
<organism evidence="1 2">
    <name type="scientific">Arenibacterium halophilum</name>
    <dbReference type="NCBI Taxonomy" id="2583821"/>
    <lineage>
        <taxon>Bacteria</taxon>
        <taxon>Pseudomonadati</taxon>
        <taxon>Pseudomonadota</taxon>
        <taxon>Alphaproteobacteria</taxon>
        <taxon>Rhodobacterales</taxon>
        <taxon>Paracoccaceae</taxon>
        <taxon>Arenibacterium</taxon>
    </lineage>
</organism>
<reference evidence="1 2" key="1">
    <citation type="submission" date="2019-05" db="EMBL/GenBank/DDBJ databases">
        <title>Marivita sp. nov. isolated from sea sediment.</title>
        <authorList>
            <person name="Kim W."/>
        </authorList>
    </citation>
    <scope>NUCLEOTIDE SEQUENCE [LARGE SCALE GENOMIC DNA]</scope>
    <source>
        <strain evidence="1 2">CAU 1492</strain>
    </source>
</reference>
<name>A0ABY2XC42_9RHOB</name>
<dbReference type="Proteomes" id="UP001191082">
    <property type="component" value="Unassembled WGS sequence"/>
</dbReference>
<accession>A0ABY2XC42</accession>
<evidence type="ECO:0000313" key="1">
    <source>
        <dbReference type="EMBL" id="TMV14584.1"/>
    </source>
</evidence>
<gene>
    <name evidence="1" type="ORF">FGK64_00930</name>
</gene>
<sequence>MNMTTNGGVMCAAADAKQFLCEHGSSFSQLLRDVAGESGLYLAKELQKALDGDSVDPVGAGHALRAVSNLLIGSDIPHGVCPGAFRWHGARVTELAARFPN</sequence>
<keyword evidence="2" id="KW-1185">Reference proteome</keyword>
<evidence type="ECO:0000313" key="2">
    <source>
        <dbReference type="Proteomes" id="UP001191082"/>
    </source>
</evidence>